<dbReference type="InterPro" id="IPR037278">
    <property type="entry name" value="ARFGAP/RecO"/>
</dbReference>
<evidence type="ECO:0000259" key="2">
    <source>
        <dbReference type="SMART" id="SM00105"/>
    </source>
</evidence>
<dbReference type="InterPro" id="IPR001164">
    <property type="entry name" value="ArfGAP_dom"/>
</dbReference>
<evidence type="ECO:0000313" key="4">
    <source>
        <dbReference type="Proteomes" id="UP000749646"/>
    </source>
</evidence>
<feature type="region of interest" description="Disordered" evidence="1">
    <location>
        <begin position="340"/>
        <end position="377"/>
    </location>
</feature>
<evidence type="ECO:0000256" key="1">
    <source>
        <dbReference type="SAM" id="MobiDB-lite"/>
    </source>
</evidence>
<dbReference type="Pfam" id="PF01412">
    <property type="entry name" value="ArfGap"/>
    <property type="match status" value="1"/>
</dbReference>
<dbReference type="GO" id="GO:0005737">
    <property type="term" value="C:cytoplasm"/>
    <property type="evidence" value="ECO:0007669"/>
    <property type="project" value="TreeGrafter"/>
</dbReference>
<feature type="compositionally biased region" description="Polar residues" evidence="1">
    <location>
        <begin position="306"/>
        <end position="321"/>
    </location>
</feature>
<dbReference type="SUPFAM" id="SSF57863">
    <property type="entry name" value="ArfGap/RecO-like zinc finger"/>
    <property type="match status" value="1"/>
</dbReference>
<gene>
    <name evidence="3" type="ORF">BGZ65_004978</name>
</gene>
<dbReference type="PANTHER" id="PTHR45705:SF1">
    <property type="entry name" value="FI20236P1"/>
    <property type="match status" value="1"/>
</dbReference>
<feature type="compositionally biased region" description="Low complexity" evidence="1">
    <location>
        <begin position="183"/>
        <end position="194"/>
    </location>
</feature>
<feature type="non-terminal residue" evidence="3">
    <location>
        <position position="1"/>
    </location>
</feature>
<feature type="compositionally biased region" description="Low complexity" evidence="1">
    <location>
        <begin position="132"/>
        <end position="142"/>
    </location>
</feature>
<feature type="compositionally biased region" description="Polar residues" evidence="1">
    <location>
        <begin position="224"/>
        <end position="257"/>
    </location>
</feature>
<dbReference type="InterPro" id="IPR051718">
    <property type="entry name" value="ARF_GTPase-activating"/>
</dbReference>
<dbReference type="AlphaFoldDB" id="A0A9P6LSM4"/>
<feature type="compositionally biased region" description="Polar residues" evidence="1">
    <location>
        <begin position="364"/>
        <end position="377"/>
    </location>
</feature>
<keyword evidence="4" id="KW-1185">Reference proteome</keyword>
<feature type="compositionally biased region" description="Low complexity" evidence="1">
    <location>
        <begin position="154"/>
        <end position="169"/>
    </location>
</feature>
<feature type="region of interest" description="Disordered" evidence="1">
    <location>
        <begin position="124"/>
        <end position="323"/>
    </location>
</feature>
<dbReference type="SMART" id="SM00105">
    <property type="entry name" value="ArfGap"/>
    <property type="match status" value="1"/>
</dbReference>
<dbReference type="PANTHER" id="PTHR45705">
    <property type="entry name" value="FI20236P1"/>
    <property type="match status" value="1"/>
</dbReference>
<reference evidence="3" key="1">
    <citation type="journal article" date="2020" name="Fungal Divers.">
        <title>Resolving the Mortierellaceae phylogeny through synthesis of multi-gene phylogenetics and phylogenomics.</title>
        <authorList>
            <person name="Vandepol N."/>
            <person name="Liber J."/>
            <person name="Desiro A."/>
            <person name="Na H."/>
            <person name="Kennedy M."/>
            <person name="Barry K."/>
            <person name="Grigoriev I.V."/>
            <person name="Miller A.N."/>
            <person name="O'Donnell K."/>
            <person name="Stajich J.E."/>
            <person name="Bonito G."/>
        </authorList>
    </citation>
    <scope>NUCLEOTIDE SEQUENCE</scope>
    <source>
        <strain evidence="3">MES-2147</strain>
    </source>
</reference>
<accession>A0A9P6LSM4</accession>
<dbReference type="GO" id="GO:0005096">
    <property type="term" value="F:GTPase activator activity"/>
    <property type="evidence" value="ECO:0007669"/>
    <property type="project" value="InterPro"/>
</dbReference>
<feature type="domain" description="Arf-GAP" evidence="2">
    <location>
        <begin position="19"/>
        <end position="105"/>
    </location>
</feature>
<dbReference type="Gene3D" id="1.10.220.150">
    <property type="entry name" value="Arf GTPase activating protein"/>
    <property type="match status" value="1"/>
</dbReference>
<sequence length="377" mass="40342">MSTRHARTADKSANDKHTRILRALLQKPENKVCVDCRKKVKSVDLDNWTTEQVEGMIKWGNEKANLYWEDRLPENRIPNEDTSGIDPWIRSKYEHKQFACKGPVPDPSELGSIDESMLTELYGKSESHARSNRSAASGSSTRTIVPPPPPPTTNPTKASVSKKQPSSSSTLQGADLFSIGQPSSSSVKATSTQSNQADFLGLYDSAPTPSHPPQAQPPKTATQDLFSMTAPSTANGPPNTDWKNSIMSLYGNQSTPKPNAGGFGTGQPSALQGMNAFGLGQTSAQPQPPQQQQFNSSWGNDDPFGTIQQAPTPAPSTSLFDTFNHNSSYSNGFGSSNNSHTNGINAGVHQGGDLFSTIAGATRSPATSPPQSINKND</sequence>
<evidence type="ECO:0000313" key="3">
    <source>
        <dbReference type="EMBL" id="KAF9931222.1"/>
    </source>
</evidence>
<dbReference type="InterPro" id="IPR038508">
    <property type="entry name" value="ArfGAP_dom_sf"/>
</dbReference>
<comment type="caution">
    <text evidence="3">The sequence shown here is derived from an EMBL/GenBank/DDBJ whole genome shotgun (WGS) entry which is preliminary data.</text>
</comment>
<dbReference type="OrthoDB" id="10266696at2759"/>
<proteinExistence type="predicted"/>
<organism evidence="3 4">
    <name type="scientific">Modicella reniformis</name>
    <dbReference type="NCBI Taxonomy" id="1440133"/>
    <lineage>
        <taxon>Eukaryota</taxon>
        <taxon>Fungi</taxon>
        <taxon>Fungi incertae sedis</taxon>
        <taxon>Mucoromycota</taxon>
        <taxon>Mortierellomycotina</taxon>
        <taxon>Mortierellomycetes</taxon>
        <taxon>Mortierellales</taxon>
        <taxon>Mortierellaceae</taxon>
        <taxon>Modicella</taxon>
    </lineage>
</organism>
<name>A0A9P6LSM4_9FUNG</name>
<protein>
    <recommendedName>
        <fullName evidence="2">Arf-GAP domain-containing protein</fullName>
    </recommendedName>
</protein>
<dbReference type="Proteomes" id="UP000749646">
    <property type="component" value="Unassembled WGS sequence"/>
</dbReference>
<dbReference type="EMBL" id="JAAAHW010010067">
    <property type="protein sequence ID" value="KAF9931222.1"/>
    <property type="molecule type" value="Genomic_DNA"/>
</dbReference>